<protein>
    <submittedName>
        <fullName evidence="4">FecR family protein</fullName>
    </submittedName>
</protein>
<evidence type="ECO:0000259" key="3">
    <source>
        <dbReference type="Pfam" id="PF16344"/>
    </source>
</evidence>
<evidence type="ECO:0000256" key="1">
    <source>
        <dbReference type="SAM" id="Phobius"/>
    </source>
</evidence>
<dbReference type="PANTHER" id="PTHR30273:SF2">
    <property type="entry name" value="PROTEIN FECR"/>
    <property type="match status" value="1"/>
</dbReference>
<dbReference type="EMBL" id="SMLW01000555">
    <property type="protein sequence ID" value="MTI25981.1"/>
    <property type="molecule type" value="Genomic_DNA"/>
</dbReference>
<comment type="caution">
    <text evidence="4">The sequence shown here is derived from an EMBL/GenBank/DDBJ whole genome shotgun (WGS) entry which is preliminary data.</text>
</comment>
<gene>
    <name evidence="4" type="ORF">E1163_13575</name>
</gene>
<evidence type="ECO:0000313" key="5">
    <source>
        <dbReference type="Proteomes" id="UP000798808"/>
    </source>
</evidence>
<dbReference type="Pfam" id="PF16344">
    <property type="entry name" value="FecR_C"/>
    <property type="match status" value="1"/>
</dbReference>
<evidence type="ECO:0000259" key="2">
    <source>
        <dbReference type="Pfam" id="PF04773"/>
    </source>
</evidence>
<dbReference type="Pfam" id="PF04773">
    <property type="entry name" value="FecR"/>
    <property type="match status" value="1"/>
</dbReference>
<keyword evidence="1" id="KW-0472">Membrane</keyword>
<dbReference type="Gene3D" id="2.60.120.1440">
    <property type="match status" value="1"/>
</dbReference>
<dbReference type="Gene3D" id="3.55.50.30">
    <property type="match status" value="1"/>
</dbReference>
<dbReference type="Proteomes" id="UP000798808">
    <property type="component" value="Unassembled WGS sequence"/>
</dbReference>
<reference evidence="4 5" key="1">
    <citation type="submission" date="2019-02" db="EMBL/GenBank/DDBJ databases">
        <authorList>
            <person name="Goldberg S.R."/>
            <person name="Haltli B.A."/>
            <person name="Correa H."/>
            <person name="Russell K.G."/>
        </authorList>
    </citation>
    <scope>NUCLEOTIDE SEQUENCE [LARGE SCALE GENOMIC DNA]</scope>
    <source>
        <strain evidence="4 5">JCM 16186</strain>
    </source>
</reference>
<dbReference type="InterPro" id="IPR012373">
    <property type="entry name" value="Ferrdict_sens_TM"/>
</dbReference>
<feature type="domain" description="Protein FecR C-terminal" evidence="3">
    <location>
        <begin position="259"/>
        <end position="326"/>
    </location>
</feature>
<evidence type="ECO:0000313" key="4">
    <source>
        <dbReference type="EMBL" id="MTI25981.1"/>
    </source>
</evidence>
<dbReference type="PIRSF" id="PIRSF018266">
    <property type="entry name" value="FecR"/>
    <property type="match status" value="1"/>
</dbReference>
<dbReference type="PANTHER" id="PTHR30273">
    <property type="entry name" value="PERIPLASMIC SIGNAL SENSOR AND SIGMA FACTOR ACTIVATOR FECR-RELATED"/>
    <property type="match status" value="1"/>
</dbReference>
<accession>A0ABW9RPN4</accession>
<dbReference type="InterPro" id="IPR032508">
    <property type="entry name" value="FecR_C"/>
</dbReference>
<dbReference type="InterPro" id="IPR006860">
    <property type="entry name" value="FecR"/>
</dbReference>
<dbReference type="RefSeq" id="WP_155172684.1">
    <property type="nucleotide sequence ID" value="NZ_BAAAFL010000015.1"/>
</dbReference>
<keyword evidence="5" id="KW-1185">Reference proteome</keyword>
<organism evidence="4 5">
    <name type="scientific">Fulvivirga kasyanovii</name>
    <dbReference type="NCBI Taxonomy" id="396812"/>
    <lineage>
        <taxon>Bacteria</taxon>
        <taxon>Pseudomonadati</taxon>
        <taxon>Bacteroidota</taxon>
        <taxon>Cytophagia</taxon>
        <taxon>Cytophagales</taxon>
        <taxon>Fulvivirgaceae</taxon>
        <taxon>Fulvivirga</taxon>
    </lineage>
</organism>
<feature type="transmembrane region" description="Helical" evidence="1">
    <location>
        <begin position="84"/>
        <end position="101"/>
    </location>
</feature>
<name>A0ABW9RPN4_9BACT</name>
<proteinExistence type="predicted"/>
<keyword evidence="1" id="KW-1133">Transmembrane helix</keyword>
<keyword evidence="1" id="KW-0812">Transmembrane</keyword>
<feature type="domain" description="FecR protein" evidence="2">
    <location>
        <begin position="121"/>
        <end position="208"/>
    </location>
</feature>
<sequence>MKQEQRLIKKYLAGNCTEEEQKAAMKILSQPGSSSLLDEVADEVWNELSDDEKPAIDSEGLYHGIEKELGLTASRSKTSNIKPWLYAACISLLVICTFYFVQKQSVNTPPVPELVVKSMPAGQKSTIILSDGSKIILNSGSKISYPKTFTDTSRIITLEGEAFFDVVKDKTRPFSVVANGVVTTALGTSFNINARGPVCRIALASGKVIINNENDNRKDKNEQYILAPGEALEVNTSAKTTRKFTFDQQSELLWKEGVLYFKNTPLEEIAKRLELWYDVEFQFKSKTGLQKKYTGRFENASLEHVLDNMSYALGFEYFIQGKKVTIINQP</sequence>